<dbReference type="STRING" id="745531.A0A0C3P3N4"/>
<proteinExistence type="predicted"/>
<evidence type="ECO:0000256" key="1">
    <source>
        <dbReference type="SAM" id="Phobius"/>
    </source>
</evidence>
<sequence length="348" mass="38605">MSEYSSTLGALLIGALLAVFLSGIVTMQVLVYYGLYPNDRAMIKSIVSVIWFLDLLHTAMICSANWMYLITHFGGDLSSQKILWPISYDESNMPPASKVTIALTAIVTFLVHCFFTSRVYSISKQKWFVAAPLGLLAFLRVVSAMTCTAQMVHAKTWVTFRQKSAWLFTTGLTISAVLDFFIALALIMYLQKSRTGWKAMDQLIDTIILYTIESGLLTSVVAILSLICWVTMSNNLIFLALHFTISKLYANSFLATLNARKTLQQRSHKSSTGDNQLPVMFPSNILGRSRFISVGDSNAIASAGVQITVEKTVQCVTESHGSGETPMRVSRGTDIERDLRLDSSTKFR</sequence>
<protein>
    <recommendedName>
        <fullName evidence="2">DUF6534 domain-containing protein</fullName>
    </recommendedName>
</protein>
<feature type="transmembrane region" description="Helical" evidence="1">
    <location>
        <begin position="238"/>
        <end position="259"/>
    </location>
</feature>
<dbReference type="PANTHER" id="PTHR40465:SF1">
    <property type="entry name" value="DUF6534 DOMAIN-CONTAINING PROTEIN"/>
    <property type="match status" value="1"/>
</dbReference>
<feature type="transmembrane region" description="Helical" evidence="1">
    <location>
        <begin position="165"/>
        <end position="187"/>
    </location>
</feature>
<feature type="transmembrane region" description="Helical" evidence="1">
    <location>
        <begin position="47"/>
        <end position="69"/>
    </location>
</feature>
<accession>A0A0C3P3N4</accession>
<organism evidence="3 4">
    <name type="scientific">Phlebiopsis gigantea (strain 11061_1 CR5-6)</name>
    <name type="common">White-rot fungus</name>
    <name type="synonym">Peniophora gigantea</name>
    <dbReference type="NCBI Taxonomy" id="745531"/>
    <lineage>
        <taxon>Eukaryota</taxon>
        <taxon>Fungi</taxon>
        <taxon>Dikarya</taxon>
        <taxon>Basidiomycota</taxon>
        <taxon>Agaricomycotina</taxon>
        <taxon>Agaricomycetes</taxon>
        <taxon>Polyporales</taxon>
        <taxon>Phanerochaetaceae</taxon>
        <taxon>Phlebiopsis</taxon>
    </lineage>
</organism>
<feature type="transmembrane region" description="Helical" evidence="1">
    <location>
        <begin position="96"/>
        <end position="115"/>
    </location>
</feature>
<dbReference type="Proteomes" id="UP000053257">
    <property type="component" value="Unassembled WGS sequence"/>
</dbReference>
<evidence type="ECO:0000313" key="3">
    <source>
        <dbReference type="EMBL" id="KIP12549.1"/>
    </source>
</evidence>
<feature type="transmembrane region" description="Helical" evidence="1">
    <location>
        <begin position="12"/>
        <end position="35"/>
    </location>
</feature>
<keyword evidence="4" id="KW-1185">Reference proteome</keyword>
<reference evidence="3 4" key="1">
    <citation type="journal article" date="2014" name="PLoS Genet.">
        <title>Analysis of the Phlebiopsis gigantea genome, transcriptome and secretome provides insight into its pioneer colonization strategies of wood.</title>
        <authorList>
            <person name="Hori C."/>
            <person name="Ishida T."/>
            <person name="Igarashi K."/>
            <person name="Samejima M."/>
            <person name="Suzuki H."/>
            <person name="Master E."/>
            <person name="Ferreira P."/>
            <person name="Ruiz-Duenas F.J."/>
            <person name="Held B."/>
            <person name="Canessa P."/>
            <person name="Larrondo L.F."/>
            <person name="Schmoll M."/>
            <person name="Druzhinina I.S."/>
            <person name="Kubicek C.P."/>
            <person name="Gaskell J.A."/>
            <person name="Kersten P."/>
            <person name="St John F."/>
            <person name="Glasner J."/>
            <person name="Sabat G."/>
            <person name="Splinter BonDurant S."/>
            <person name="Syed K."/>
            <person name="Yadav J."/>
            <person name="Mgbeahuruike A.C."/>
            <person name="Kovalchuk A."/>
            <person name="Asiegbu F.O."/>
            <person name="Lackner G."/>
            <person name="Hoffmeister D."/>
            <person name="Rencoret J."/>
            <person name="Gutierrez A."/>
            <person name="Sun H."/>
            <person name="Lindquist E."/>
            <person name="Barry K."/>
            <person name="Riley R."/>
            <person name="Grigoriev I.V."/>
            <person name="Henrissat B."/>
            <person name="Kues U."/>
            <person name="Berka R.M."/>
            <person name="Martinez A.T."/>
            <person name="Covert S.F."/>
            <person name="Blanchette R.A."/>
            <person name="Cullen D."/>
        </authorList>
    </citation>
    <scope>NUCLEOTIDE SEQUENCE [LARGE SCALE GENOMIC DNA]</scope>
    <source>
        <strain evidence="3 4">11061_1 CR5-6</strain>
    </source>
</reference>
<evidence type="ECO:0000259" key="2">
    <source>
        <dbReference type="Pfam" id="PF20152"/>
    </source>
</evidence>
<dbReference type="Pfam" id="PF20152">
    <property type="entry name" value="DUF6534"/>
    <property type="match status" value="1"/>
</dbReference>
<dbReference type="PANTHER" id="PTHR40465">
    <property type="entry name" value="CHROMOSOME 1, WHOLE GENOME SHOTGUN SEQUENCE"/>
    <property type="match status" value="1"/>
</dbReference>
<feature type="transmembrane region" description="Helical" evidence="1">
    <location>
        <begin position="127"/>
        <end position="153"/>
    </location>
</feature>
<evidence type="ECO:0000313" key="4">
    <source>
        <dbReference type="Proteomes" id="UP000053257"/>
    </source>
</evidence>
<dbReference type="InterPro" id="IPR045339">
    <property type="entry name" value="DUF6534"/>
</dbReference>
<dbReference type="OrthoDB" id="3206554at2759"/>
<keyword evidence="1" id="KW-0812">Transmembrane</keyword>
<dbReference type="HOGENOM" id="CLU_046025_0_0_1"/>
<keyword evidence="1" id="KW-1133">Transmembrane helix</keyword>
<feature type="domain" description="DUF6534" evidence="2">
    <location>
        <begin position="175"/>
        <end position="261"/>
    </location>
</feature>
<feature type="transmembrane region" description="Helical" evidence="1">
    <location>
        <begin position="207"/>
        <end position="232"/>
    </location>
</feature>
<dbReference type="EMBL" id="KN840439">
    <property type="protein sequence ID" value="KIP12549.1"/>
    <property type="molecule type" value="Genomic_DNA"/>
</dbReference>
<keyword evidence="1" id="KW-0472">Membrane</keyword>
<name>A0A0C3P3N4_PHLG1</name>
<dbReference type="AlphaFoldDB" id="A0A0C3P3N4"/>
<gene>
    <name evidence="3" type="ORF">PHLGIDRAFT_124074</name>
</gene>